<dbReference type="PANTHER" id="PTHR15622:SF2">
    <property type="entry name" value="U4_U6 SMALL NUCLEAR RIBONUCLEOPROTEIN PRP4"/>
    <property type="match status" value="1"/>
</dbReference>
<dbReference type="GO" id="GO:0000209">
    <property type="term" value="P:protein polyubiquitination"/>
    <property type="evidence" value="ECO:0007669"/>
    <property type="project" value="TreeGrafter"/>
</dbReference>
<dbReference type="SMART" id="SM00320">
    <property type="entry name" value="WD40"/>
    <property type="match status" value="2"/>
</dbReference>
<gene>
    <name evidence="3" type="ORF">K491DRAFT_777443</name>
</gene>
<dbReference type="InterPro" id="IPR015943">
    <property type="entry name" value="WD40/YVTN_repeat-like_dom_sf"/>
</dbReference>
<evidence type="ECO:0000313" key="4">
    <source>
        <dbReference type="Proteomes" id="UP000799324"/>
    </source>
</evidence>
<evidence type="ECO:0000313" key="3">
    <source>
        <dbReference type="EMBL" id="KAF2657170.1"/>
    </source>
</evidence>
<dbReference type="OrthoDB" id="1367865at2759"/>
<dbReference type="InterPro" id="IPR051983">
    <property type="entry name" value="WSB_SOCS-box_domain"/>
</dbReference>
<evidence type="ECO:0000256" key="2">
    <source>
        <dbReference type="PROSITE-ProRule" id="PRU00221"/>
    </source>
</evidence>
<dbReference type="PROSITE" id="PS50082">
    <property type="entry name" value="WD_REPEATS_2"/>
    <property type="match status" value="1"/>
</dbReference>
<dbReference type="SUPFAM" id="SSF69322">
    <property type="entry name" value="Tricorn protease domain 2"/>
    <property type="match status" value="1"/>
</dbReference>
<reference evidence="3" key="1">
    <citation type="journal article" date="2020" name="Stud. Mycol.">
        <title>101 Dothideomycetes genomes: a test case for predicting lifestyles and emergence of pathogens.</title>
        <authorList>
            <person name="Haridas S."/>
            <person name="Albert R."/>
            <person name="Binder M."/>
            <person name="Bloem J."/>
            <person name="Labutti K."/>
            <person name="Salamov A."/>
            <person name="Andreopoulos B."/>
            <person name="Baker S."/>
            <person name="Barry K."/>
            <person name="Bills G."/>
            <person name="Bluhm B."/>
            <person name="Cannon C."/>
            <person name="Castanera R."/>
            <person name="Culley D."/>
            <person name="Daum C."/>
            <person name="Ezra D."/>
            <person name="Gonzalez J."/>
            <person name="Henrissat B."/>
            <person name="Kuo A."/>
            <person name="Liang C."/>
            <person name="Lipzen A."/>
            <person name="Lutzoni F."/>
            <person name="Magnuson J."/>
            <person name="Mondo S."/>
            <person name="Nolan M."/>
            <person name="Ohm R."/>
            <person name="Pangilinan J."/>
            <person name="Park H.-J."/>
            <person name="Ramirez L."/>
            <person name="Alfaro M."/>
            <person name="Sun H."/>
            <person name="Tritt A."/>
            <person name="Yoshinaga Y."/>
            <person name="Zwiers L.-H."/>
            <person name="Turgeon B."/>
            <person name="Goodwin S."/>
            <person name="Spatafora J."/>
            <person name="Crous P."/>
            <person name="Grigoriev I."/>
        </authorList>
    </citation>
    <scope>NUCLEOTIDE SEQUENCE</scope>
    <source>
        <strain evidence="3">CBS 122681</strain>
    </source>
</reference>
<dbReference type="InterPro" id="IPR001680">
    <property type="entry name" value="WD40_rpt"/>
</dbReference>
<name>A0A6A6TBK3_9PLEO</name>
<dbReference type="AlphaFoldDB" id="A0A6A6TBK3"/>
<sequence length="414" mass="45607">MPTSTLISDFKKNNVSASWAKGHPMQWGTEDAKFEYPLPPSAYQIGAGLSLDEKLLAMVNDTHVKIISIDNNATVTTTRVPFAGDLEAVAIVTSPLGGYDFLVSASNYSTNTDAVLQTRLSTNGTLASGKWTQYRGQWSDIDDQPFSKTYRRFFATIRESGVTDVPVYVYSLDSPDSNVTLKGHTDWVVSEAFSPDGSYISTAAWDGTGKLWNAKTGALLHTWGPFTGTYGPNNTTYTYQNWLTNFSPDGKYVLLSIGAGSNTRVNIYPLAALNNSNAEAGQSIDEPILSLRGWSNWVRSAAWSPDSSTLALGESGLIVVHSFKENKFVQRWEAEDKTNEARGLTFFNEGKVLAYRVGAGLEAYGLETNLKYRWGPGDYDRYDGGGLNIWWLRTKGWIGGVEADLKVRFWKAPV</sequence>
<protein>
    <submittedName>
        <fullName evidence="3">YVTN repeat-like/Quino protein amine dehydrogenase</fullName>
    </submittedName>
</protein>
<accession>A0A6A6TBK3</accession>
<dbReference type="PANTHER" id="PTHR15622">
    <property type="entry name" value="WD40 REPEAT PROTEIN"/>
    <property type="match status" value="1"/>
</dbReference>
<keyword evidence="1" id="KW-0833">Ubl conjugation pathway</keyword>
<dbReference type="Gene3D" id="2.130.10.10">
    <property type="entry name" value="YVTN repeat-like/Quinoprotein amine dehydrogenase"/>
    <property type="match status" value="2"/>
</dbReference>
<dbReference type="Proteomes" id="UP000799324">
    <property type="component" value="Unassembled WGS sequence"/>
</dbReference>
<organism evidence="3 4">
    <name type="scientific">Lophiostoma macrostomum CBS 122681</name>
    <dbReference type="NCBI Taxonomy" id="1314788"/>
    <lineage>
        <taxon>Eukaryota</taxon>
        <taxon>Fungi</taxon>
        <taxon>Dikarya</taxon>
        <taxon>Ascomycota</taxon>
        <taxon>Pezizomycotina</taxon>
        <taxon>Dothideomycetes</taxon>
        <taxon>Pleosporomycetidae</taxon>
        <taxon>Pleosporales</taxon>
        <taxon>Lophiostomataceae</taxon>
        <taxon>Lophiostoma</taxon>
    </lineage>
</organism>
<proteinExistence type="predicted"/>
<keyword evidence="4" id="KW-1185">Reference proteome</keyword>
<evidence type="ECO:0000256" key="1">
    <source>
        <dbReference type="ARBA" id="ARBA00022786"/>
    </source>
</evidence>
<dbReference type="EMBL" id="MU004328">
    <property type="protein sequence ID" value="KAF2657170.1"/>
    <property type="molecule type" value="Genomic_DNA"/>
</dbReference>
<dbReference type="Pfam" id="PF00400">
    <property type="entry name" value="WD40"/>
    <property type="match status" value="2"/>
</dbReference>
<dbReference type="PROSITE" id="PS50294">
    <property type="entry name" value="WD_REPEATS_REGION"/>
    <property type="match status" value="1"/>
</dbReference>
<feature type="repeat" description="WD" evidence="2">
    <location>
        <begin position="181"/>
        <end position="222"/>
    </location>
</feature>
<keyword evidence="2" id="KW-0853">WD repeat</keyword>